<dbReference type="InterPro" id="IPR003439">
    <property type="entry name" value="ABC_transporter-like_ATP-bd"/>
</dbReference>
<keyword evidence="4 7" id="KW-0067">ATP-binding</keyword>
<dbReference type="PANTHER" id="PTHR43820">
    <property type="entry name" value="HIGH-AFFINITY BRANCHED-CHAIN AMINO ACID TRANSPORT ATP-BINDING PROTEIN LIVF"/>
    <property type="match status" value="1"/>
</dbReference>
<dbReference type="PROSITE" id="PS50893">
    <property type="entry name" value="ABC_TRANSPORTER_2"/>
    <property type="match status" value="1"/>
</dbReference>
<comment type="similarity">
    <text evidence="1">Belongs to the ABC transporter superfamily.</text>
</comment>
<evidence type="ECO:0000256" key="2">
    <source>
        <dbReference type="ARBA" id="ARBA00022448"/>
    </source>
</evidence>
<sequence>MFELRRVSAGYGGHVVLRDVTLKVPPGSVVALLGANGAGKTTLLRVASGLVRPFAGQLLLDDRDVTGLRPHRLVEAGVCHVPEGRGVFPSLTVRDNLRMHCLAGREEEMIAKAIDIFPSLGRRIGALAGTMSGGEQQMLALARAYIQNPRLALLDEVSMGLAPVVVDEIFRFLEILAKEGASLLLVEQYVTRALAIADYVYLLNRGEVRFVGEPDELEGSDIFKEYVGVEIG</sequence>
<comment type="caution">
    <text evidence="7">The sequence shown here is derived from an EMBL/GenBank/DDBJ whole genome shotgun (WGS) entry which is preliminary data.</text>
</comment>
<reference evidence="7 8" key="1">
    <citation type="journal article" date="2019" name="Int. J. Syst. Evol. Microbiol.">
        <title>The Global Catalogue of Microorganisms (GCM) 10K type strain sequencing project: providing services to taxonomists for standard genome sequencing and annotation.</title>
        <authorList>
            <consortium name="The Broad Institute Genomics Platform"/>
            <consortium name="The Broad Institute Genome Sequencing Center for Infectious Disease"/>
            <person name="Wu L."/>
            <person name="Ma J."/>
        </authorList>
    </citation>
    <scope>NUCLEOTIDE SEQUENCE [LARGE SCALE GENOMIC DNA]</scope>
    <source>
        <strain evidence="7 8">JCM 10671</strain>
    </source>
</reference>
<proteinExistence type="inferred from homology"/>
<evidence type="ECO:0000313" key="7">
    <source>
        <dbReference type="EMBL" id="GAA0612314.1"/>
    </source>
</evidence>
<evidence type="ECO:0000259" key="6">
    <source>
        <dbReference type="PROSITE" id="PS50893"/>
    </source>
</evidence>
<dbReference type="InterPro" id="IPR052156">
    <property type="entry name" value="BCAA_Transport_ATP-bd_LivF"/>
</dbReference>
<accession>A0ABN1GIK4</accession>
<dbReference type="Proteomes" id="UP001500957">
    <property type="component" value="Unassembled WGS sequence"/>
</dbReference>
<keyword evidence="5" id="KW-0029">Amino-acid transport</keyword>
<dbReference type="CDD" id="cd03224">
    <property type="entry name" value="ABC_TM1139_LivF_branched"/>
    <property type="match status" value="1"/>
</dbReference>
<feature type="domain" description="ABC transporter" evidence="6">
    <location>
        <begin position="2"/>
        <end position="230"/>
    </location>
</feature>
<dbReference type="SUPFAM" id="SSF52540">
    <property type="entry name" value="P-loop containing nucleoside triphosphate hydrolases"/>
    <property type="match status" value="1"/>
</dbReference>
<dbReference type="Gene3D" id="3.40.50.300">
    <property type="entry name" value="P-loop containing nucleotide triphosphate hydrolases"/>
    <property type="match status" value="1"/>
</dbReference>
<keyword evidence="2" id="KW-0813">Transport</keyword>
<evidence type="ECO:0000313" key="8">
    <source>
        <dbReference type="Proteomes" id="UP001500957"/>
    </source>
</evidence>
<dbReference type="RefSeq" id="WP_344602819.1">
    <property type="nucleotide sequence ID" value="NZ_BAAAHE010000008.1"/>
</dbReference>
<protein>
    <submittedName>
        <fullName evidence="7">ABC transporter ATP-binding protein</fullName>
    </submittedName>
</protein>
<evidence type="ECO:0000256" key="1">
    <source>
        <dbReference type="ARBA" id="ARBA00005417"/>
    </source>
</evidence>
<evidence type="ECO:0000256" key="3">
    <source>
        <dbReference type="ARBA" id="ARBA00022741"/>
    </source>
</evidence>
<keyword evidence="8" id="KW-1185">Reference proteome</keyword>
<dbReference type="EMBL" id="BAAAHE010000008">
    <property type="protein sequence ID" value="GAA0612314.1"/>
    <property type="molecule type" value="Genomic_DNA"/>
</dbReference>
<evidence type="ECO:0000256" key="5">
    <source>
        <dbReference type="ARBA" id="ARBA00022970"/>
    </source>
</evidence>
<dbReference type="Pfam" id="PF00005">
    <property type="entry name" value="ABC_tran"/>
    <property type="match status" value="1"/>
</dbReference>
<dbReference type="InterPro" id="IPR003593">
    <property type="entry name" value="AAA+_ATPase"/>
</dbReference>
<dbReference type="SMART" id="SM00382">
    <property type="entry name" value="AAA"/>
    <property type="match status" value="1"/>
</dbReference>
<dbReference type="PANTHER" id="PTHR43820:SF4">
    <property type="entry name" value="HIGH-AFFINITY BRANCHED-CHAIN AMINO ACID TRANSPORT ATP-BINDING PROTEIN LIVF"/>
    <property type="match status" value="1"/>
</dbReference>
<dbReference type="InterPro" id="IPR017871">
    <property type="entry name" value="ABC_transporter-like_CS"/>
</dbReference>
<organism evidence="7 8">
    <name type="scientific">Sporichthya brevicatena</name>
    <dbReference type="NCBI Taxonomy" id="171442"/>
    <lineage>
        <taxon>Bacteria</taxon>
        <taxon>Bacillati</taxon>
        <taxon>Actinomycetota</taxon>
        <taxon>Actinomycetes</taxon>
        <taxon>Sporichthyales</taxon>
        <taxon>Sporichthyaceae</taxon>
        <taxon>Sporichthya</taxon>
    </lineage>
</organism>
<keyword evidence="3" id="KW-0547">Nucleotide-binding</keyword>
<name>A0ABN1GIK4_9ACTN</name>
<evidence type="ECO:0000256" key="4">
    <source>
        <dbReference type="ARBA" id="ARBA00022840"/>
    </source>
</evidence>
<dbReference type="InterPro" id="IPR027417">
    <property type="entry name" value="P-loop_NTPase"/>
</dbReference>
<dbReference type="PROSITE" id="PS00211">
    <property type="entry name" value="ABC_TRANSPORTER_1"/>
    <property type="match status" value="1"/>
</dbReference>
<dbReference type="GO" id="GO:0005524">
    <property type="term" value="F:ATP binding"/>
    <property type="evidence" value="ECO:0007669"/>
    <property type="project" value="UniProtKB-KW"/>
</dbReference>
<gene>
    <name evidence="7" type="ORF">GCM10009547_12920</name>
</gene>